<sequence>MFQLNNLISFTLIVLFLSQHGQATPTVAIINGAEEQHQDVKLCQSQDPCERIIVSFSAPTPLGYLNKNISQAISLEENEPLLTTFYLDRDFGCASKALGNDSITLKGFLGHYYNFSHLHLTI</sequence>
<evidence type="ECO:0000256" key="1">
    <source>
        <dbReference type="SAM" id="SignalP"/>
    </source>
</evidence>
<gene>
    <name evidence="2" type="ORF">CPB84DRAFT_1799624</name>
</gene>
<dbReference type="AlphaFoldDB" id="A0A9P5TG80"/>
<protein>
    <submittedName>
        <fullName evidence="2">Uncharacterized protein</fullName>
    </submittedName>
</protein>
<feature type="signal peptide" evidence="1">
    <location>
        <begin position="1"/>
        <end position="23"/>
    </location>
</feature>
<evidence type="ECO:0000313" key="2">
    <source>
        <dbReference type="EMBL" id="KAF8872405.1"/>
    </source>
</evidence>
<name>A0A9P5TG80_GYMJU</name>
<reference evidence="2" key="1">
    <citation type="submission" date="2020-11" db="EMBL/GenBank/DDBJ databases">
        <authorList>
            <consortium name="DOE Joint Genome Institute"/>
            <person name="Ahrendt S."/>
            <person name="Riley R."/>
            <person name="Andreopoulos W."/>
            <person name="LaButti K."/>
            <person name="Pangilinan J."/>
            <person name="Ruiz-duenas F.J."/>
            <person name="Barrasa J.M."/>
            <person name="Sanchez-Garcia M."/>
            <person name="Camarero S."/>
            <person name="Miyauchi S."/>
            <person name="Serrano A."/>
            <person name="Linde D."/>
            <person name="Babiker R."/>
            <person name="Drula E."/>
            <person name="Ayuso-Fernandez I."/>
            <person name="Pacheco R."/>
            <person name="Padilla G."/>
            <person name="Ferreira P."/>
            <person name="Barriuso J."/>
            <person name="Kellner H."/>
            <person name="Castanera R."/>
            <person name="Alfaro M."/>
            <person name="Ramirez L."/>
            <person name="Pisabarro A.G."/>
            <person name="Kuo A."/>
            <person name="Tritt A."/>
            <person name="Lipzen A."/>
            <person name="He G."/>
            <person name="Yan M."/>
            <person name="Ng V."/>
            <person name="Cullen D."/>
            <person name="Martin F."/>
            <person name="Rosso M.-N."/>
            <person name="Henrissat B."/>
            <person name="Hibbett D."/>
            <person name="Martinez A.T."/>
            <person name="Grigoriev I.V."/>
        </authorList>
    </citation>
    <scope>NUCLEOTIDE SEQUENCE</scope>
    <source>
        <strain evidence="2">AH 44721</strain>
    </source>
</reference>
<keyword evidence="1" id="KW-0732">Signal</keyword>
<accession>A0A9P5TG80</accession>
<dbReference type="EMBL" id="JADNYJ010000268">
    <property type="protein sequence ID" value="KAF8872405.1"/>
    <property type="molecule type" value="Genomic_DNA"/>
</dbReference>
<organism evidence="2 3">
    <name type="scientific">Gymnopilus junonius</name>
    <name type="common">Spectacular rustgill mushroom</name>
    <name type="synonym">Gymnopilus spectabilis subsp. junonius</name>
    <dbReference type="NCBI Taxonomy" id="109634"/>
    <lineage>
        <taxon>Eukaryota</taxon>
        <taxon>Fungi</taxon>
        <taxon>Dikarya</taxon>
        <taxon>Basidiomycota</taxon>
        <taxon>Agaricomycotina</taxon>
        <taxon>Agaricomycetes</taxon>
        <taxon>Agaricomycetidae</taxon>
        <taxon>Agaricales</taxon>
        <taxon>Agaricineae</taxon>
        <taxon>Hymenogastraceae</taxon>
        <taxon>Gymnopilus</taxon>
    </lineage>
</organism>
<evidence type="ECO:0000313" key="3">
    <source>
        <dbReference type="Proteomes" id="UP000724874"/>
    </source>
</evidence>
<proteinExistence type="predicted"/>
<keyword evidence="3" id="KW-1185">Reference proteome</keyword>
<dbReference type="Proteomes" id="UP000724874">
    <property type="component" value="Unassembled WGS sequence"/>
</dbReference>
<feature type="chain" id="PRO_5040213543" evidence="1">
    <location>
        <begin position="24"/>
        <end position="122"/>
    </location>
</feature>
<feature type="non-terminal residue" evidence="2">
    <location>
        <position position="122"/>
    </location>
</feature>
<comment type="caution">
    <text evidence="2">The sequence shown here is derived from an EMBL/GenBank/DDBJ whole genome shotgun (WGS) entry which is preliminary data.</text>
</comment>